<gene>
    <name evidence="2" type="ORF">THAOC_06684</name>
</gene>
<feature type="region of interest" description="Disordered" evidence="1">
    <location>
        <begin position="132"/>
        <end position="169"/>
    </location>
</feature>
<organism evidence="2 3">
    <name type="scientific">Thalassiosira oceanica</name>
    <name type="common">Marine diatom</name>
    <dbReference type="NCBI Taxonomy" id="159749"/>
    <lineage>
        <taxon>Eukaryota</taxon>
        <taxon>Sar</taxon>
        <taxon>Stramenopiles</taxon>
        <taxon>Ochrophyta</taxon>
        <taxon>Bacillariophyta</taxon>
        <taxon>Coscinodiscophyceae</taxon>
        <taxon>Thalassiosirophycidae</taxon>
        <taxon>Thalassiosirales</taxon>
        <taxon>Thalassiosiraceae</taxon>
        <taxon>Thalassiosira</taxon>
    </lineage>
</organism>
<keyword evidence="3" id="KW-1185">Reference proteome</keyword>
<dbReference type="EMBL" id="AGNL01006721">
    <property type="protein sequence ID" value="EJK71835.1"/>
    <property type="molecule type" value="Genomic_DNA"/>
</dbReference>
<sequence length="301" mass="31542">MATSRTAKAPGYLSSDPDGPTSLDTYSQSGSLAPRGRGRLPISGLHSAGARKAPTAPTASSSPACNQRLLGAVHSGREAGQDSADEVDSEGSFHLLSSRRGHAAPGSSAALYPRKKEDVRTQAQGLAVSFLDINDEPGGGATPAAGAGRARSGPTSRRRHRRGADEFRTRAAGGSHLPAVLPADSVARVEALKTPTPDSDAAILAQVRKRVDAKDPRAIEFLASAHYLENHGLQQDIPQAIELWTKAANLGDLGAHYRLGFLYCSGESGEGVEIDEARGVRHWQHAAIHGHPESRLALGVL</sequence>
<reference evidence="2 3" key="1">
    <citation type="journal article" date="2012" name="Genome Biol.">
        <title>Genome and low-iron response of an oceanic diatom adapted to chronic iron limitation.</title>
        <authorList>
            <person name="Lommer M."/>
            <person name="Specht M."/>
            <person name="Roy A.S."/>
            <person name="Kraemer L."/>
            <person name="Andreson R."/>
            <person name="Gutowska M.A."/>
            <person name="Wolf J."/>
            <person name="Bergner S.V."/>
            <person name="Schilhabel M.B."/>
            <person name="Klostermeier U.C."/>
            <person name="Beiko R.G."/>
            <person name="Rosenstiel P."/>
            <person name="Hippler M."/>
            <person name="Laroche J."/>
        </authorList>
    </citation>
    <scope>NUCLEOTIDE SEQUENCE [LARGE SCALE GENOMIC DNA]</scope>
    <source>
        <strain evidence="2 3">CCMP1005</strain>
    </source>
</reference>
<feature type="compositionally biased region" description="Low complexity" evidence="1">
    <location>
        <begin position="53"/>
        <end position="64"/>
    </location>
</feature>
<protein>
    <submittedName>
        <fullName evidence="2">Uncharacterized protein</fullName>
    </submittedName>
</protein>
<feature type="region of interest" description="Disordered" evidence="1">
    <location>
        <begin position="1"/>
        <end position="116"/>
    </location>
</feature>
<dbReference type="SMART" id="SM00671">
    <property type="entry name" value="SEL1"/>
    <property type="match status" value="2"/>
</dbReference>
<dbReference type="InterPro" id="IPR006597">
    <property type="entry name" value="Sel1-like"/>
</dbReference>
<comment type="caution">
    <text evidence="2">The sequence shown here is derived from an EMBL/GenBank/DDBJ whole genome shotgun (WGS) entry which is preliminary data.</text>
</comment>
<dbReference type="OrthoDB" id="272077at2759"/>
<name>K0T231_THAOC</name>
<feature type="compositionally biased region" description="Low complexity" evidence="1">
    <location>
        <begin position="142"/>
        <end position="155"/>
    </location>
</feature>
<evidence type="ECO:0000313" key="3">
    <source>
        <dbReference type="Proteomes" id="UP000266841"/>
    </source>
</evidence>
<dbReference type="Pfam" id="PF08238">
    <property type="entry name" value="Sel1"/>
    <property type="match status" value="2"/>
</dbReference>
<proteinExistence type="predicted"/>
<dbReference type="InterPro" id="IPR011990">
    <property type="entry name" value="TPR-like_helical_dom_sf"/>
</dbReference>
<dbReference type="Gene3D" id="1.25.40.10">
    <property type="entry name" value="Tetratricopeptide repeat domain"/>
    <property type="match status" value="1"/>
</dbReference>
<dbReference type="Proteomes" id="UP000266841">
    <property type="component" value="Unassembled WGS sequence"/>
</dbReference>
<accession>K0T231</accession>
<feature type="compositionally biased region" description="Polar residues" evidence="1">
    <location>
        <begin position="22"/>
        <end position="31"/>
    </location>
</feature>
<dbReference type="SUPFAM" id="SSF81901">
    <property type="entry name" value="HCP-like"/>
    <property type="match status" value="1"/>
</dbReference>
<dbReference type="AlphaFoldDB" id="K0T231"/>
<evidence type="ECO:0000313" key="2">
    <source>
        <dbReference type="EMBL" id="EJK71835.1"/>
    </source>
</evidence>
<evidence type="ECO:0000256" key="1">
    <source>
        <dbReference type="SAM" id="MobiDB-lite"/>
    </source>
</evidence>